<organism evidence="1">
    <name type="scientific">hydrothermal vent metagenome</name>
    <dbReference type="NCBI Taxonomy" id="652676"/>
    <lineage>
        <taxon>unclassified sequences</taxon>
        <taxon>metagenomes</taxon>
        <taxon>ecological metagenomes</taxon>
    </lineage>
</organism>
<sequence>YFINKKIGIYAELGSVGSVGLSANL</sequence>
<protein>
    <submittedName>
        <fullName evidence="1">Uncharacterized protein</fullName>
    </submittedName>
</protein>
<feature type="non-terminal residue" evidence="1">
    <location>
        <position position="1"/>
    </location>
</feature>
<dbReference type="AlphaFoldDB" id="A0A3B0T153"/>
<proteinExistence type="predicted"/>
<gene>
    <name evidence="1" type="ORF">MNBD_BACTEROID05-1235</name>
</gene>
<evidence type="ECO:0000313" key="1">
    <source>
        <dbReference type="EMBL" id="VAW11628.1"/>
    </source>
</evidence>
<reference evidence="1" key="1">
    <citation type="submission" date="2018-06" db="EMBL/GenBank/DDBJ databases">
        <authorList>
            <person name="Zhirakovskaya E."/>
        </authorList>
    </citation>
    <scope>NUCLEOTIDE SEQUENCE</scope>
</reference>
<dbReference type="EMBL" id="UOEN01000034">
    <property type="protein sequence ID" value="VAW11628.1"/>
    <property type="molecule type" value="Genomic_DNA"/>
</dbReference>
<accession>A0A3B0T153</accession>
<name>A0A3B0T153_9ZZZZ</name>